<gene>
    <name evidence="2" type="ORF">BJ998_008041</name>
</gene>
<organism evidence="2 3">
    <name type="scientific">Kutzneria kofuensis</name>
    <dbReference type="NCBI Taxonomy" id="103725"/>
    <lineage>
        <taxon>Bacteria</taxon>
        <taxon>Bacillati</taxon>
        <taxon>Actinomycetota</taxon>
        <taxon>Actinomycetes</taxon>
        <taxon>Pseudonocardiales</taxon>
        <taxon>Pseudonocardiaceae</taxon>
        <taxon>Kutzneria</taxon>
    </lineage>
</organism>
<proteinExistence type="predicted"/>
<sequence length="59" mass="6240">MATCWRTNLAMRQIGPLLGVSRSAAHRVIDPLGPLLALAPVRRVAIDADSPTANPLTGH</sequence>
<evidence type="ECO:0000259" key="1">
    <source>
        <dbReference type="Pfam" id="PF13613"/>
    </source>
</evidence>
<reference evidence="2 3" key="1">
    <citation type="submission" date="2020-08" db="EMBL/GenBank/DDBJ databases">
        <title>Sequencing the genomes of 1000 actinobacteria strains.</title>
        <authorList>
            <person name="Klenk H.-P."/>
        </authorList>
    </citation>
    <scope>NUCLEOTIDE SEQUENCE [LARGE SCALE GENOMIC DNA]</scope>
    <source>
        <strain evidence="2 3">DSM 43851</strain>
    </source>
</reference>
<name>A0A7W9NKM1_9PSEU</name>
<dbReference type="EMBL" id="JACHIR010000002">
    <property type="protein sequence ID" value="MBB5896782.1"/>
    <property type="molecule type" value="Genomic_DNA"/>
</dbReference>
<dbReference type="Pfam" id="PF13613">
    <property type="entry name" value="HTH_Tnp_4"/>
    <property type="match status" value="1"/>
</dbReference>
<dbReference type="Proteomes" id="UP000585638">
    <property type="component" value="Unassembled WGS sequence"/>
</dbReference>
<evidence type="ECO:0000313" key="2">
    <source>
        <dbReference type="EMBL" id="MBB5896782.1"/>
    </source>
</evidence>
<keyword evidence="3" id="KW-1185">Reference proteome</keyword>
<dbReference type="InterPro" id="IPR027805">
    <property type="entry name" value="Transposase_HTH_dom"/>
</dbReference>
<accession>A0A7W9NKM1</accession>
<dbReference type="AlphaFoldDB" id="A0A7W9NKM1"/>
<comment type="caution">
    <text evidence="2">The sequence shown here is derived from an EMBL/GenBank/DDBJ whole genome shotgun (WGS) entry which is preliminary data.</text>
</comment>
<feature type="domain" description="Transposase Helix-turn-helix" evidence="1">
    <location>
        <begin position="5"/>
        <end position="38"/>
    </location>
</feature>
<protein>
    <recommendedName>
        <fullName evidence="1">Transposase Helix-turn-helix domain-containing protein</fullName>
    </recommendedName>
</protein>
<evidence type="ECO:0000313" key="3">
    <source>
        <dbReference type="Proteomes" id="UP000585638"/>
    </source>
</evidence>